<evidence type="ECO:0000256" key="2">
    <source>
        <dbReference type="SAM" id="SignalP"/>
    </source>
</evidence>
<proteinExistence type="predicted"/>
<accession>A0ABW3HZ85</accession>
<reference evidence="4" key="1">
    <citation type="journal article" date="2019" name="Int. J. Syst. Evol. Microbiol.">
        <title>The Global Catalogue of Microorganisms (GCM) 10K type strain sequencing project: providing services to taxonomists for standard genome sequencing and annotation.</title>
        <authorList>
            <consortium name="The Broad Institute Genomics Platform"/>
            <consortium name="The Broad Institute Genome Sequencing Center for Infectious Disease"/>
            <person name="Wu L."/>
            <person name="Ma J."/>
        </authorList>
    </citation>
    <scope>NUCLEOTIDE SEQUENCE [LARGE SCALE GENOMIC DNA]</scope>
    <source>
        <strain evidence="4">CCUG 62114</strain>
    </source>
</reference>
<dbReference type="SUPFAM" id="SSF49899">
    <property type="entry name" value="Concanavalin A-like lectins/glucanases"/>
    <property type="match status" value="1"/>
</dbReference>
<gene>
    <name evidence="3" type="ORF">ACFQ1O_01465</name>
</gene>
<dbReference type="EMBL" id="JBHTJM010000002">
    <property type="protein sequence ID" value="MFD0962667.1"/>
    <property type="molecule type" value="Genomic_DNA"/>
</dbReference>
<evidence type="ECO:0000313" key="4">
    <source>
        <dbReference type="Proteomes" id="UP001596997"/>
    </source>
</evidence>
<dbReference type="RefSeq" id="WP_377712572.1">
    <property type="nucleotide sequence ID" value="NZ_JBHTJM010000002.1"/>
</dbReference>
<protein>
    <submittedName>
        <fullName evidence="3">Choice-of-anchor L domain-containing protein</fullName>
    </submittedName>
</protein>
<feature type="signal peptide" evidence="2">
    <location>
        <begin position="1"/>
        <end position="25"/>
    </location>
</feature>
<dbReference type="Proteomes" id="UP001596997">
    <property type="component" value="Unassembled WGS sequence"/>
</dbReference>
<evidence type="ECO:0000313" key="3">
    <source>
        <dbReference type="EMBL" id="MFD0962667.1"/>
    </source>
</evidence>
<feature type="chain" id="PRO_5046518706" evidence="2">
    <location>
        <begin position="26"/>
        <end position="1250"/>
    </location>
</feature>
<evidence type="ECO:0000256" key="1">
    <source>
        <dbReference type="ARBA" id="ARBA00022729"/>
    </source>
</evidence>
<keyword evidence="1 2" id="KW-0732">Signal</keyword>
<organism evidence="3 4">
    <name type="scientific">Pseudofulvibacter geojedonensis</name>
    <dbReference type="NCBI Taxonomy" id="1123758"/>
    <lineage>
        <taxon>Bacteria</taxon>
        <taxon>Pseudomonadati</taxon>
        <taxon>Bacteroidota</taxon>
        <taxon>Flavobacteriia</taxon>
        <taxon>Flavobacteriales</taxon>
        <taxon>Flavobacteriaceae</taxon>
        <taxon>Pseudofulvibacter</taxon>
    </lineage>
</organism>
<sequence length="1250" mass="135620">MKTNIIGVILFLSVLFTFSDINAQATPTQGSSAAQLATQLSVNGGFTITSPVITNGGNRQRGLFSNGIAGAGLDIDSGIILTTGRVNRSINSQSSVQGDDDEQSSTQYNDVDLIAIDTKANYDVVIYEYDFTIAGTEPKIFALDYQFASEEYPDYVCSDKNDIFGFFISGGDLTGTTNIASVGGNNVAVNYVNNGTVGASGDAALNPCVLTNTSSFNVNYVMDDNGTPADTSDDFLDTATNGPHHMMYNGFTKLLRAYTILRPGITYHMKMAIADTNDAVYDSGIFIAPIQIFDLPPKSDIDFDGVDDYVNSSPFFGGFTGSTMSAWIKLSNGFSATGDVCGQDNFKLYVDGSRRLKTRVRTGSPTYTYTLNMEDSSPADGWIGYLQVRINGGAWMQFPIGGFPTDWLTTEVGQPNTSVTFEANPGDTIDLKYDRNGATNNQTQQEAFTLTVEDGTQIHNSPIGTNKTNNTWTYTATCSGCAPVTTIETPNGSAPVLQRDLWYHATTKFDGTTGNVTLFLNGSQVWQGTGLGANLNLKDDTSDFAVGRSSAGTNNYFSGAIDEVKVYNKALIDNQIREQIYQEVENVGGKVHGSTIPKDIDNGSINWSDLVLYYDMDLIYDITLIDNSGAAKNGFLNNITSVMVQTAPLPYVANASGDWSTVGTWQNGSVWDITSLPNKDWAIVQVTNNSKVTTTASHTHLGLLVDLGSELEVQNDQLLQNTSYLELDGEIDLVGESQLIQTSNSDLAISSSGYIERDQDGKSNLYHYNYWSSPVNPINTTANNTSYTVSDILRDGTTPSSPQAINWIAGYDGATGNPISLAEFWIFKFDNSPDAYANWTHPQSTGTFSVGQGFTLKGSGAATATQNYTFVGKPNNGVIQHSIGGNNMSLLGNPYASALDAHAFINDNIGGNPSTTGALYFWEHWGGNSHNLDAYEGGYSSLNLTGHVMAVSDPMVSSNGSGTIVPKRYIPVGQGFMVYGDSDGGTVEFNNGQRAFEKESGGNSTFVRASEEVSTSSTSEESIDRVYFHFTTPEGTVRQLLLGVKEGLTQEIDYGYDAKRFNEQHTDCGWKITEEPYVIQGIGLIHEGLELPLSINVGTSGLCKFNVSSLADLDENIDVYFKDSELQTETRLEQNIAAEFTLDTGVYNNRFSVVFRTSEILNIDDEEFTPEDMVVYYNAQLGAISINNSKPFNASNIKVYNILGQEVLKSNKQYQGVTELLLPTQVSSGSYLVQFSYNDKVSVTKKIIIK</sequence>
<name>A0ABW3HZ85_9FLAO</name>
<keyword evidence="4" id="KW-1185">Reference proteome</keyword>
<dbReference type="InterPro" id="IPR013320">
    <property type="entry name" value="ConA-like_dom_sf"/>
</dbReference>
<dbReference type="NCBIfam" id="NF038133">
    <property type="entry name" value="choice_anch_L"/>
    <property type="match status" value="1"/>
</dbReference>
<comment type="caution">
    <text evidence="3">The sequence shown here is derived from an EMBL/GenBank/DDBJ whole genome shotgun (WGS) entry which is preliminary data.</text>
</comment>
<dbReference type="InterPro" id="IPR049804">
    <property type="entry name" value="Choice_anch_L"/>
</dbReference>
<dbReference type="NCBIfam" id="TIGR04183">
    <property type="entry name" value="Por_Secre_tail"/>
    <property type="match status" value="1"/>
</dbReference>
<dbReference type="Gene3D" id="2.60.120.200">
    <property type="match status" value="1"/>
</dbReference>
<dbReference type="Pfam" id="PF13385">
    <property type="entry name" value="Laminin_G_3"/>
    <property type="match status" value="1"/>
</dbReference>
<dbReference type="InterPro" id="IPR026444">
    <property type="entry name" value="Secre_tail"/>
</dbReference>